<evidence type="ECO:0000313" key="1">
    <source>
        <dbReference type="EMBL" id="MQL76850.1"/>
    </source>
</evidence>
<comment type="caution">
    <text evidence="1">The sequence shown here is derived from an EMBL/GenBank/DDBJ whole genome shotgun (WGS) entry which is preliminary data.</text>
</comment>
<sequence>MSGCHDLIAAQAPVVITAEGLHFVEMVSGALALVVLLGSVVHMLGAPGSEVSQARGCARGLSRYSGIVRVLSSFWTPSLLRRVVIRLRERRQGQRLVWWFGWPPQFLFGLVERQLDLSSVAARLRGTVPEPEIGLWMLLPVDNHLLAVDSPCSG</sequence>
<protein>
    <submittedName>
        <fullName evidence="1">Uncharacterized protein</fullName>
    </submittedName>
</protein>
<dbReference type="EMBL" id="NMUH01000319">
    <property type="protein sequence ID" value="MQL76850.1"/>
    <property type="molecule type" value="Genomic_DNA"/>
</dbReference>
<reference evidence="1" key="1">
    <citation type="submission" date="2017-07" db="EMBL/GenBank/DDBJ databases">
        <title>Taro Niue Genome Assembly and Annotation.</title>
        <authorList>
            <person name="Atibalentja N."/>
            <person name="Keating K."/>
            <person name="Fields C.J."/>
        </authorList>
    </citation>
    <scope>NUCLEOTIDE SEQUENCE</scope>
    <source>
        <strain evidence="1">Niue_2</strain>
        <tissue evidence="1">Leaf</tissue>
    </source>
</reference>
<keyword evidence="2" id="KW-1185">Reference proteome</keyword>
<evidence type="ECO:0000313" key="2">
    <source>
        <dbReference type="Proteomes" id="UP000652761"/>
    </source>
</evidence>
<name>A0A843U4E6_COLES</name>
<dbReference type="AlphaFoldDB" id="A0A843U4E6"/>
<accession>A0A843U4E6</accession>
<gene>
    <name evidence="1" type="ORF">Taro_009242</name>
</gene>
<organism evidence="1 2">
    <name type="scientific">Colocasia esculenta</name>
    <name type="common">Wild taro</name>
    <name type="synonym">Arum esculentum</name>
    <dbReference type="NCBI Taxonomy" id="4460"/>
    <lineage>
        <taxon>Eukaryota</taxon>
        <taxon>Viridiplantae</taxon>
        <taxon>Streptophyta</taxon>
        <taxon>Embryophyta</taxon>
        <taxon>Tracheophyta</taxon>
        <taxon>Spermatophyta</taxon>
        <taxon>Magnoliopsida</taxon>
        <taxon>Liliopsida</taxon>
        <taxon>Araceae</taxon>
        <taxon>Aroideae</taxon>
        <taxon>Colocasieae</taxon>
        <taxon>Colocasia</taxon>
    </lineage>
</organism>
<proteinExistence type="predicted"/>
<dbReference type="Proteomes" id="UP000652761">
    <property type="component" value="Unassembled WGS sequence"/>
</dbReference>